<evidence type="ECO:0000256" key="2">
    <source>
        <dbReference type="SAM" id="Phobius"/>
    </source>
</evidence>
<accession>A0ABS7ZDH6</accession>
<keyword evidence="2" id="KW-1133">Transmembrane helix</keyword>
<feature type="transmembrane region" description="Helical" evidence="2">
    <location>
        <begin position="107"/>
        <end position="128"/>
    </location>
</feature>
<gene>
    <name evidence="3" type="ORF">LEP48_06370</name>
</gene>
<feature type="region of interest" description="Disordered" evidence="1">
    <location>
        <begin position="263"/>
        <end position="305"/>
    </location>
</feature>
<proteinExistence type="predicted"/>
<evidence type="ECO:0008006" key="5">
    <source>
        <dbReference type="Google" id="ProtNLM"/>
    </source>
</evidence>
<keyword evidence="2" id="KW-0472">Membrane</keyword>
<dbReference type="EMBL" id="JAIXCQ010000003">
    <property type="protein sequence ID" value="MCA5892978.1"/>
    <property type="molecule type" value="Genomic_DNA"/>
</dbReference>
<feature type="region of interest" description="Disordered" evidence="1">
    <location>
        <begin position="1"/>
        <end position="43"/>
    </location>
</feature>
<protein>
    <recommendedName>
        <fullName evidence="5">EcsC family protein</fullName>
    </recommendedName>
</protein>
<evidence type="ECO:0000256" key="1">
    <source>
        <dbReference type="SAM" id="MobiDB-lite"/>
    </source>
</evidence>
<evidence type="ECO:0000313" key="4">
    <source>
        <dbReference type="Proteomes" id="UP001319870"/>
    </source>
</evidence>
<dbReference type="RefSeq" id="WP_225564733.1">
    <property type="nucleotide sequence ID" value="NZ_JAIXCQ010000003.1"/>
</dbReference>
<feature type="transmembrane region" description="Helical" evidence="2">
    <location>
        <begin position="140"/>
        <end position="162"/>
    </location>
</feature>
<keyword evidence="4" id="KW-1185">Reference proteome</keyword>
<organism evidence="3 4">
    <name type="scientific">Isoptericola luteus</name>
    <dbReference type="NCBI Taxonomy" id="2879484"/>
    <lineage>
        <taxon>Bacteria</taxon>
        <taxon>Bacillati</taxon>
        <taxon>Actinomycetota</taxon>
        <taxon>Actinomycetes</taxon>
        <taxon>Micrococcales</taxon>
        <taxon>Promicromonosporaceae</taxon>
        <taxon>Isoptericola</taxon>
    </lineage>
</organism>
<comment type="caution">
    <text evidence="3">The sequence shown here is derived from an EMBL/GenBank/DDBJ whole genome shotgun (WGS) entry which is preliminary data.</text>
</comment>
<evidence type="ECO:0000313" key="3">
    <source>
        <dbReference type="EMBL" id="MCA5892978.1"/>
    </source>
</evidence>
<dbReference type="Proteomes" id="UP001319870">
    <property type="component" value="Unassembled WGS sequence"/>
</dbReference>
<reference evidence="3 4" key="1">
    <citation type="submission" date="2021-09" db="EMBL/GenBank/DDBJ databases">
        <title>Isoptericola luteus sp. nov., a novel bacterium isolated from Harbin, the capital city of Heilongjiang province.</title>
        <authorList>
            <person name="Li J."/>
        </authorList>
    </citation>
    <scope>NUCLEOTIDE SEQUENCE [LARGE SCALE GENOMIC DNA]</scope>
    <source>
        <strain evidence="3 4">NEAU-Y5</strain>
    </source>
</reference>
<name>A0ABS7ZDH6_9MICO</name>
<sequence length="305" mass="31643">MTRRRRESTPPPDGATSGPPDSSATESAGTGSAGTGSAGTVVPHDATQGAVSTEDWTSYRSTPVLDSLLDKAVTIPSAQIHRHVDKLRARNPEASPAQIIQMLEREYLTLLATAGGAVGAAAAAPSVGTVAASALTTGDIATFFASSSAFALAVADVHGVAIDDVARRRTLLLATVLGDRGARDVENAIGGSTVAWGKVMLTTMPQSTLKRVNKMLSRQFLKRQVAKQGSLALGRMLPFGVGVVIGVAGGRALGHGVIAQSRKAFGPPPERFPRILDGETGAPVLEAPAQERGSSRWLPRRRSRG</sequence>
<keyword evidence="2" id="KW-0812">Transmembrane</keyword>